<evidence type="ECO:0000313" key="2">
    <source>
        <dbReference type="EMBL" id="NHR04547.1"/>
    </source>
</evidence>
<proteinExistence type="predicted"/>
<keyword evidence="1" id="KW-1133">Transmembrane helix</keyword>
<sequence length="189" mass="19632">MQFKTDAHPSNNKSIKRQDGFTLLELMVGVAIIAVIGAIVAPFMNSTKSKATAMLSSMDSLGHGASLLNQEGGCYPTVLRALNTQGDASNSLCGIDMASNWRGPYARGVTFNAAGAAMLDTVATGITATLVRDTTIGVKYGIRASNVPEEILREADSQCNKSAGSTVCTTNLGTGGAPGSITKWFDAHS</sequence>
<evidence type="ECO:0000313" key="3">
    <source>
        <dbReference type="Proteomes" id="UP001515641"/>
    </source>
</evidence>
<dbReference type="Proteomes" id="UP001515641">
    <property type="component" value="Unassembled WGS sequence"/>
</dbReference>
<feature type="transmembrane region" description="Helical" evidence="1">
    <location>
        <begin position="21"/>
        <end position="44"/>
    </location>
</feature>
<keyword evidence="1" id="KW-0812">Transmembrane</keyword>
<comment type="caution">
    <text evidence="2">The sequence shown here is derived from an EMBL/GenBank/DDBJ whole genome shotgun (WGS) entry which is preliminary data.</text>
</comment>
<organism evidence="2 3">
    <name type="scientific">Chromobacterium fluminis</name>
    <dbReference type="NCBI Taxonomy" id="3044269"/>
    <lineage>
        <taxon>Bacteria</taxon>
        <taxon>Pseudomonadati</taxon>
        <taxon>Pseudomonadota</taxon>
        <taxon>Betaproteobacteria</taxon>
        <taxon>Neisseriales</taxon>
        <taxon>Chromobacteriaceae</taxon>
        <taxon>Chromobacterium</taxon>
    </lineage>
</organism>
<accession>A0ABX0LAZ9</accession>
<protein>
    <submittedName>
        <fullName evidence="2">Prepilin-type N-terminal cleavage/methylation domain-containing protein</fullName>
    </submittedName>
</protein>
<dbReference type="SUPFAM" id="SSF54523">
    <property type="entry name" value="Pili subunits"/>
    <property type="match status" value="1"/>
</dbReference>
<dbReference type="NCBIfam" id="TIGR02532">
    <property type="entry name" value="IV_pilin_GFxxxE"/>
    <property type="match status" value="1"/>
</dbReference>
<dbReference type="RefSeq" id="WP_166451057.1">
    <property type="nucleotide sequence ID" value="NZ_JAAOMA010000004.1"/>
</dbReference>
<keyword evidence="3" id="KW-1185">Reference proteome</keyword>
<dbReference type="InterPro" id="IPR012902">
    <property type="entry name" value="N_methyl_site"/>
</dbReference>
<reference evidence="2 3" key="1">
    <citation type="submission" date="2020-03" db="EMBL/GenBank/DDBJ databases">
        <title>Draft genome sequence of environmentally isolated cultures.</title>
        <authorList>
            <person name="Wilson H.S."/>
            <person name="De Leon M.E."/>
        </authorList>
    </citation>
    <scope>NUCLEOTIDE SEQUENCE [LARGE SCALE GENOMIC DNA]</scope>
    <source>
        <strain evidence="2 3">HSC-31F16</strain>
    </source>
</reference>
<keyword evidence="1" id="KW-0472">Membrane</keyword>
<name>A0ABX0LAZ9_9NEIS</name>
<dbReference type="Gene3D" id="3.30.700.10">
    <property type="entry name" value="Glycoprotein, Type 4 Pilin"/>
    <property type="match status" value="1"/>
</dbReference>
<evidence type="ECO:0000256" key="1">
    <source>
        <dbReference type="SAM" id="Phobius"/>
    </source>
</evidence>
<dbReference type="Pfam" id="PF07963">
    <property type="entry name" value="N_methyl"/>
    <property type="match status" value="1"/>
</dbReference>
<dbReference type="InterPro" id="IPR045584">
    <property type="entry name" value="Pilin-like"/>
</dbReference>
<dbReference type="EMBL" id="JAAOMA010000004">
    <property type="protein sequence ID" value="NHR04547.1"/>
    <property type="molecule type" value="Genomic_DNA"/>
</dbReference>
<gene>
    <name evidence="2" type="ORF">HA052_04990</name>
</gene>